<keyword evidence="4" id="KW-0325">Glycoprotein</keyword>
<feature type="domain" description="EGF-like" evidence="6 7">
    <location>
        <begin position="190"/>
        <end position="201"/>
    </location>
</feature>
<evidence type="ECO:0000256" key="4">
    <source>
        <dbReference type="ARBA" id="ARBA00023180"/>
    </source>
</evidence>
<sequence>MPNLVIGEAMTTRLWRALGPLVLLCTVSPLSSATGHPDPSAAEQTVSFSNVYNIDIPGSSGCKLELLPTQDETGLPMETTTNRESGIVFRHNIKLQAPTCDCEESESFKSLLYRVNGLEEEVTYLKTQCTQGGCGGGAAAGVDTSCSGHGAYQPHACSCLCNPGWEGPDCSASSCPDECNDNGRCVDGTCVCHQGYAGPRCSRPTCPDNCNDKGRCVDGRCVCFPHFAGEDCGVQKCPGDCVGNGQCVDGQCVCEEGFHGEDCSSELAKKVDRKGDTISKTCKG</sequence>
<evidence type="ECO:0000256" key="2">
    <source>
        <dbReference type="ARBA" id="ARBA00022737"/>
    </source>
</evidence>
<keyword evidence="1" id="KW-0245">EGF-like domain</keyword>
<keyword evidence="5" id="KW-0732">Signal</keyword>
<dbReference type="InterPro" id="IPR000742">
    <property type="entry name" value="EGF"/>
</dbReference>
<dbReference type="InterPro" id="IPR051216">
    <property type="entry name" value="Teneurin"/>
</dbReference>
<evidence type="ECO:0000256" key="1">
    <source>
        <dbReference type="ARBA" id="ARBA00022536"/>
    </source>
</evidence>
<dbReference type="Gene3D" id="2.10.25.10">
    <property type="entry name" value="Laminin"/>
    <property type="match status" value="3"/>
</dbReference>
<dbReference type="PROSITE" id="PS01186">
    <property type="entry name" value="EGF_2"/>
    <property type="match status" value="2"/>
</dbReference>
<feature type="signal peptide" evidence="5">
    <location>
        <begin position="1"/>
        <end position="33"/>
    </location>
</feature>
<evidence type="ECO:0000256" key="3">
    <source>
        <dbReference type="ARBA" id="ARBA00023157"/>
    </source>
</evidence>
<dbReference type="SMART" id="SM00181">
    <property type="entry name" value="EGF"/>
    <property type="match status" value="4"/>
</dbReference>
<comment type="caution">
    <text evidence="8">The sequence shown here is derived from an EMBL/GenBank/DDBJ whole genome shotgun (WGS) entry which is preliminary data.</text>
</comment>
<evidence type="ECO:0000313" key="8">
    <source>
        <dbReference type="EMBL" id="TNN45354.1"/>
    </source>
</evidence>
<protein>
    <submittedName>
        <fullName evidence="8">Tenascin-N</fullName>
    </submittedName>
</protein>
<dbReference type="Proteomes" id="UP000314294">
    <property type="component" value="Unassembled WGS sequence"/>
</dbReference>
<feature type="domain" description="EGF-like" evidence="6 7">
    <location>
        <begin position="252"/>
        <end position="263"/>
    </location>
</feature>
<dbReference type="PANTHER" id="PTHR11219:SF69">
    <property type="entry name" value="TENEURIN-A"/>
    <property type="match status" value="1"/>
</dbReference>
<keyword evidence="3" id="KW-1015">Disulfide bond</keyword>
<organism evidence="8 9">
    <name type="scientific">Liparis tanakae</name>
    <name type="common">Tanaka's snailfish</name>
    <dbReference type="NCBI Taxonomy" id="230148"/>
    <lineage>
        <taxon>Eukaryota</taxon>
        <taxon>Metazoa</taxon>
        <taxon>Chordata</taxon>
        <taxon>Craniata</taxon>
        <taxon>Vertebrata</taxon>
        <taxon>Euteleostomi</taxon>
        <taxon>Actinopterygii</taxon>
        <taxon>Neopterygii</taxon>
        <taxon>Teleostei</taxon>
        <taxon>Neoteleostei</taxon>
        <taxon>Acanthomorphata</taxon>
        <taxon>Eupercaria</taxon>
        <taxon>Perciformes</taxon>
        <taxon>Cottioidei</taxon>
        <taxon>Cottales</taxon>
        <taxon>Liparidae</taxon>
        <taxon>Liparis</taxon>
    </lineage>
</organism>
<dbReference type="PANTHER" id="PTHR11219">
    <property type="entry name" value="TENEURIN AND N-ACETYLGLUCOSAMINE-1-PHOSPHODIESTER ALPHA-N-ACETYLGLUCOSAMINIDASE"/>
    <property type="match status" value="1"/>
</dbReference>
<dbReference type="FunFam" id="2.10.25.10:FF:000001">
    <property type="entry name" value="Tenascin C"/>
    <property type="match status" value="3"/>
</dbReference>
<gene>
    <name evidence="8" type="primary">Tnn</name>
    <name evidence="8" type="ORF">EYF80_044458</name>
</gene>
<dbReference type="EMBL" id="SRLO01000852">
    <property type="protein sequence ID" value="TNN45354.1"/>
    <property type="molecule type" value="Genomic_DNA"/>
</dbReference>
<keyword evidence="9" id="KW-1185">Reference proteome</keyword>
<dbReference type="PROSITE" id="PS00022">
    <property type="entry name" value="EGF_1"/>
    <property type="match status" value="2"/>
</dbReference>
<evidence type="ECO:0000313" key="9">
    <source>
        <dbReference type="Proteomes" id="UP000314294"/>
    </source>
</evidence>
<dbReference type="AlphaFoldDB" id="A0A4Z2FXU1"/>
<dbReference type="GO" id="GO:0008045">
    <property type="term" value="P:motor neuron axon guidance"/>
    <property type="evidence" value="ECO:0007669"/>
    <property type="project" value="TreeGrafter"/>
</dbReference>
<evidence type="ECO:0000256" key="5">
    <source>
        <dbReference type="SAM" id="SignalP"/>
    </source>
</evidence>
<dbReference type="OrthoDB" id="6130531at2759"/>
<name>A0A4Z2FXU1_9TELE</name>
<evidence type="ECO:0000259" key="7">
    <source>
        <dbReference type="PROSITE" id="PS01186"/>
    </source>
</evidence>
<evidence type="ECO:0000259" key="6">
    <source>
        <dbReference type="PROSITE" id="PS00022"/>
    </source>
</evidence>
<dbReference type="Pfam" id="PF23106">
    <property type="entry name" value="EGF_Teneurin"/>
    <property type="match status" value="4"/>
</dbReference>
<proteinExistence type="predicted"/>
<keyword evidence="2" id="KW-0677">Repeat</keyword>
<reference evidence="8 9" key="1">
    <citation type="submission" date="2019-03" db="EMBL/GenBank/DDBJ databases">
        <title>First draft genome of Liparis tanakae, snailfish: a comprehensive survey of snailfish specific genes.</title>
        <authorList>
            <person name="Kim W."/>
            <person name="Song I."/>
            <person name="Jeong J.-H."/>
            <person name="Kim D."/>
            <person name="Kim S."/>
            <person name="Ryu S."/>
            <person name="Song J.Y."/>
            <person name="Lee S.K."/>
        </authorList>
    </citation>
    <scope>NUCLEOTIDE SEQUENCE [LARGE SCALE GENOMIC DNA]</scope>
    <source>
        <tissue evidence="8">Muscle</tissue>
    </source>
</reference>
<feature type="chain" id="PRO_5021356338" evidence="5">
    <location>
        <begin position="34"/>
        <end position="284"/>
    </location>
</feature>
<accession>A0A4Z2FXU1</accession>